<dbReference type="GO" id="GO:0008410">
    <property type="term" value="F:CoA-transferase activity"/>
    <property type="evidence" value="ECO:0007669"/>
    <property type="project" value="InterPro"/>
</dbReference>
<sequence>MEYAVNEMMAVVVARELRDNELGFVGIGTAGRAFTLAVGIPIVAARLAQFTHAPHFTIYWGNHLSPDLSRIPAFLTQDSVTRWMAASCPPSTADKVDMLTKGRFDVSFDSAPQIDRFGNMNITAIGDYRRPKVRLVGCLAQPEHFAFVRRPIVLADLSRRTFVEKVDFITSVGYLDGGRTREEAGLRTGGPWKIVTNKCVFDFEPETRHVRLCELYPGVTVEEVLDNMGFQPVIPDRVPTAEPPTEEHIRLIREEIDPTGAFLRA</sequence>
<dbReference type="Gene3D" id="3.40.1080.10">
    <property type="entry name" value="Glutaconate Coenzyme A-transferase"/>
    <property type="match status" value="1"/>
</dbReference>
<proteinExistence type="inferred from homology"/>
<organism evidence="2 3">
    <name type="scientific">Bacillus thermozeamaize</name>
    <dbReference type="NCBI Taxonomy" id="230954"/>
    <lineage>
        <taxon>Bacteria</taxon>
        <taxon>Bacillati</taxon>
        <taxon>Bacillota</taxon>
        <taxon>Bacilli</taxon>
        <taxon>Bacillales</taxon>
        <taxon>Bacillaceae</taxon>
        <taxon>Bacillus</taxon>
    </lineage>
</organism>
<accession>A0A1Y3PNI1</accession>
<dbReference type="Pfam" id="PF01144">
    <property type="entry name" value="CoA_trans"/>
    <property type="match status" value="1"/>
</dbReference>
<dbReference type="Proteomes" id="UP000196475">
    <property type="component" value="Unassembled WGS sequence"/>
</dbReference>
<reference evidence="3" key="1">
    <citation type="submission" date="2016-06" db="EMBL/GenBank/DDBJ databases">
        <authorList>
            <person name="Nascimento L."/>
            <person name="Pereira R.V."/>
            <person name="Martins L.F."/>
            <person name="Quaggio R.B."/>
            <person name="Silva A.M."/>
            <person name="Setubal J.C."/>
        </authorList>
    </citation>
    <scope>NUCLEOTIDE SEQUENCE [LARGE SCALE GENOMIC DNA]</scope>
</reference>
<name>A0A1Y3PNI1_9BACI</name>
<evidence type="ECO:0000313" key="3">
    <source>
        <dbReference type="Proteomes" id="UP000196475"/>
    </source>
</evidence>
<dbReference type="EMBL" id="LZRT01000071">
    <property type="protein sequence ID" value="OUM87676.1"/>
    <property type="molecule type" value="Genomic_DNA"/>
</dbReference>
<evidence type="ECO:0008006" key="4">
    <source>
        <dbReference type="Google" id="ProtNLM"/>
    </source>
</evidence>
<evidence type="ECO:0000256" key="1">
    <source>
        <dbReference type="ARBA" id="ARBA00007047"/>
    </source>
</evidence>
<dbReference type="InterPro" id="IPR004165">
    <property type="entry name" value="CoA_trans_fam_I"/>
</dbReference>
<evidence type="ECO:0000313" key="2">
    <source>
        <dbReference type="EMBL" id="OUM87676.1"/>
    </source>
</evidence>
<dbReference type="InterPro" id="IPR037171">
    <property type="entry name" value="NagB/RpiA_transferase-like"/>
</dbReference>
<dbReference type="SMART" id="SM00882">
    <property type="entry name" value="CoA_trans"/>
    <property type="match status" value="1"/>
</dbReference>
<dbReference type="PANTHER" id="PTHR43293:SF3">
    <property type="entry name" value="CHOLESTEROL RING-CLEAVING HYDROLASE IPDB SUBUNIT"/>
    <property type="match status" value="1"/>
</dbReference>
<comment type="caution">
    <text evidence="2">The sequence shown here is derived from an EMBL/GenBank/DDBJ whole genome shotgun (WGS) entry which is preliminary data.</text>
</comment>
<protein>
    <recommendedName>
        <fullName evidence="4">CoA-transferase</fullName>
    </recommendedName>
</protein>
<dbReference type="AlphaFoldDB" id="A0A1Y3PNI1"/>
<dbReference type="PANTHER" id="PTHR43293">
    <property type="entry name" value="ACETATE COA-TRANSFERASE YDIF"/>
    <property type="match status" value="1"/>
</dbReference>
<dbReference type="SUPFAM" id="SSF100950">
    <property type="entry name" value="NagB/RpiA/CoA transferase-like"/>
    <property type="match status" value="1"/>
</dbReference>
<comment type="similarity">
    <text evidence="1">Belongs to the 3-oxoacid CoA-transferase subunit B family.</text>
</comment>
<gene>
    <name evidence="2" type="ORF">BAA01_09760</name>
</gene>